<dbReference type="PANTHER" id="PTHR33164">
    <property type="entry name" value="TRANSCRIPTIONAL REGULATOR, MARR FAMILY"/>
    <property type="match status" value="1"/>
</dbReference>
<accession>A0A9Q2ITP9</accession>
<comment type="caution">
    <text evidence="5">The sequence shown here is derived from an EMBL/GenBank/DDBJ whole genome shotgun (WGS) entry which is preliminary data.</text>
</comment>
<name>A0A9Q2ITP9_GLUJA</name>
<dbReference type="InterPro" id="IPR036390">
    <property type="entry name" value="WH_DNA-bd_sf"/>
</dbReference>
<dbReference type="InterPro" id="IPR023187">
    <property type="entry name" value="Tscrpt_reg_MarR-type_CS"/>
</dbReference>
<dbReference type="GO" id="GO:0006950">
    <property type="term" value="P:response to stress"/>
    <property type="evidence" value="ECO:0007669"/>
    <property type="project" value="TreeGrafter"/>
</dbReference>
<sequence length="169" mass="18957">MSTDDMESEMSKSFTAACLDQTRYHDISLTFHVMRLATLWRTHLDRVLRPNGLTLATMRPMAYLMTSKTPLTQSDLASLIGVDRSALVRLLDVLEAEGLVIRQTDTQDRRLKMVLLTSEGKKQCKLFHRLAADLEAELTTGLSMSQKLTLTKDLDMMEALLSVDHGASV</sequence>
<evidence type="ECO:0000313" key="5">
    <source>
        <dbReference type="EMBL" id="MBF0871878.1"/>
    </source>
</evidence>
<keyword evidence="1" id="KW-0805">Transcription regulation</keyword>
<feature type="domain" description="HTH marR-type" evidence="4">
    <location>
        <begin position="26"/>
        <end position="159"/>
    </location>
</feature>
<protein>
    <submittedName>
        <fullName evidence="5">MarR family transcriptional regulator</fullName>
    </submittedName>
</protein>
<dbReference type="PRINTS" id="PR00598">
    <property type="entry name" value="HTHMARR"/>
</dbReference>
<dbReference type="GO" id="GO:0003677">
    <property type="term" value="F:DNA binding"/>
    <property type="evidence" value="ECO:0007669"/>
    <property type="project" value="UniProtKB-KW"/>
</dbReference>
<dbReference type="EMBL" id="JABCQN010000009">
    <property type="protein sequence ID" value="MBF0871878.1"/>
    <property type="molecule type" value="Genomic_DNA"/>
</dbReference>
<evidence type="ECO:0000256" key="3">
    <source>
        <dbReference type="ARBA" id="ARBA00023163"/>
    </source>
</evidence>
<proteinExistence type="predicted"/>
<dbReference type="InterPro" id="IPR039422">
    <property type="entry name" value="MarR/SlyA-like"/>
</dbReference>
<dbReference type="Proteomes" id="UP000661006">
    <property type="component" value="Unassembled WGS sequence"/>
</dbReference>
<evidence type="ECO:0000256" key="1">
    <source>
        <dbReference type="ARBA" id="ARBA00023015"/>
    </source>
</evidence>
<dbReference type="SMART" id="SM00347">
    <property type="entry name" value="HTH_MARR"/>
    <property type="match status" value="1"/>
</dbReference>
<dbReference type="GeneID" id="81475741"/>
<dbReference type="InterPro" id="IPR000835">
    <property type="entry name" value="HTH_MarR-typ"/>
</dbReference>
<keyword evidence="3" id="KW-0804">Transcription</keyword>
<dbReference type="PANTHER" id="PTHR33164:SF64">
    <property type="entry name" value="TRANSCRIPTIONAL REGULATOR SLYA"/>
    <property type="match status" value="1"/>
</dbReference>
<dbReference type="InterPro" id="IPR036388">
    <property type="entry name" value="WH-like_DNA-bd_sf"/>
</dbReference>
<evidence type="ECO:0000256" key="2">
    <source>
        <dbReference type="ARBA" id="ARBA00023125"/>
    </source>
</evidence>
<organism evidence="5 6">
    <name type="scientific">Gluconobacter japonicus</name>
    <dbReference type="NCBI Taxonomy" id="376620"/>
    <lineage>
        <taxon>Bacteria</taxon>
        <taxon>Pseudomonadati</taxon>
        <taxon>Pseudomonadota</taxon>
        <taxon>Alphaproteobacteria</taxon>
        <taxon>Acetobacterales</taxon>
        <taxon>Acetobacteraceae</taxon>
        <taxon>Gluconobacter</taxon>
    </lineage>
</organism>
<dbReference type="RefSeq" id="WP_010505599.1">
    <property type="nucleotide sequence ID" value="NZ_JABCQN010000009.1"/>
</dbReference>
<reference evidence="5" key="1">
    <citation type="submission" date="2020-04" db="EMBL/GenBank/DDBJ databases">
        <authorList>
            <person name="Sombolestani A."/>
        </authorList>
    </citation>
    <scope>NUCLEOTIDE SEQUENCE</scope>
    <source>
        <strain evidence="5">R71697</strain>
    </source>
</reference>
<dbReference type="Pfam" id="PF12802">
    <property type="entry name" value="MarR_2"/>
    <property type="match status" value="1"/>
</dbReference>
<reference evidence="5" key="2">
    <citation type="submission" date="2020-11" db="EMBL/GenBank/DDBJ databases">
        <title>Description of novel Gluconobacter species.</title>
        <authorList>
            <person name="Cleenwerck I."/>
            <person name="Cnockaert M."/>
            <person name="Borremans W."/>
            <person name="Wieme A.D."/>
            <person name="De Vuyst L."/>
            <person name="Vandamme P."/>
        </authorList>
    </citation>
    <scope>NUCLEOTIDE SEQUENCE</scope>
    <source>
        <strain evidence="5">R71697</strain>
    </source>
</reference>
<dbReference type="PROSITE" id="PS50995">
    <property type="entry name" value="HTH_MARR_2"/>
    <property type="match status" value="1"/>
</dbReference>
<dbReference type="PROSITE" id="PS01117">
    <property type="entry name" value="HTH_MARR_1"/>
    <property type="match status" value="1"/>
</dbReference>
<dbReference type="Gene3D" id="1.10.10.10">
    <property type="entry name" value="Winged helix-like DNA-binding domain superfamily/Winged helix DNA-binding domain"/>
    <property type="match status" value="1"/>
</dbReference>
<evidence type="ECO:0000313" key="6">
    <source>
        <dbReference type="Proteomes" id="UP000661006"/>
    </source>
</evidence>
<dbReference type="SUPFAM" id="SSF46785">
    <property type="entry name" value="Winged helix' DNA-binding domain"/>
    <property type="match status" value="1"/>
</dbReference>
<evidence type="ECO:0000259" key="4">
    <source>
        <dbReference type="PROSITE" id="PS50995"/>
    </source>
</evidence>
<gene>
    <name evidence="5" type="ORF">HKD32_13640</name>
</gene>
<dbReference type="GO" id="GO:0003700">
    <property type="term" value="F:DNA-binding transcription factor activity"/>
    <property type="evidence" value="ECO:0007669"/>
    <property type="project" value="InterPro"/>
</dbReference>
<keyword evidence="2" id="KW-0238">DNA-binding</keyword>
<dbReference type="AlphaFoldDB" id="A0A9Q2ITP9"/>